<dbReference type="GO" id="GO:0016846">
    <property type="term" value="F:carbon-sulfur lyase activity"/>
    <property type="evidence" value="ECO:0007669"/>
    <property type="project" value="InterPro"/>
</dbReference>
<dbReference type="Pfam" id="PF04828">
    <property type="entry name" value="GFA"/>
    <property type="match status" value="1"/>
</dbReference>
<evidence type="ECO:0000256" key="1">
    <source>
        <dbReference type="ARBA" id="ARBA00005495"/>
    </source>
</evidence>
<dbReference type="AlphaFoldDB" id="A0A4R6UEF3"/>
<keyword evidence="4" id="KW-0456">Lyase</keyword>
<organism evidence="6 7">
    <name type="scientific">Permianibacter aggregans</name>
    <dbReference type="NCBI Taxonomy" id="1510150"/>
    <lineage>
        <taxon>Bacteria</taxon>
        <taxon>Pseudomonadati</taxon>
        <taxon>Pseudomonadota</taxon>
        <taxon>Gammaproteobacteria</taxon>
        <taxon>Pseudomonadales</taxon>
        <taxon>Pseudomonadaceae</taxon>
        <taxon>Permianibacter</taxon>
    </lineage>
</organism>
<proteinExistence type="inferred from homology"/>
<dbReference type="Proteomes" id="UP000295375">
    <property type="component" value="Unassembled WGS sequence"/>
</dbReference>
<evidence type="ECO:0000259" key="5">
    <source>
        <dbReference type="PROSITE" id="PS51891"/>
    </source>
</evidence>
<dbReference type="SUPFAM" id="SSF51316">
    <property type="entry name" value="Mss4-like"/>
    <property type="match status" value="1"/>
</dbReference>
<protein>
    <recommendedName>
        <fullName evidence="5">CENP-V/GFA domain-containing protein</fullName>
    </recommendedName>
</protein>
<comment type="caution">
    <text evidence="6">The sequence shown here is derived from an EMBL/GenBank/DDBJ whole genome shotgun (WGS) entry which is preliminary data.</text>
</comment>
<accession>A0A4R6UEF3</accession>
<keyword evidence="2" id="KW-0479">Metal-binding</keyword>
<evidence type="ECO:0000256" key="3">
    <source>
        <dbReference type="ARBA" id="ARBA00022833"/>
    </source>
</evidence>
<dbReference type="RefSeq" id="WP_133593709.1">
    <property type="nucleotide sequence ID" value="NZ_CP037953.1"/>
</dbReference>
<dbReference type="InterPro" id="IPR006913">
    <property type="entry name" value="CENP-V/GFA"/>
</dbReference>
<dbReference type="Gene3D" id="3.90.1590.10">
    <property type="entry name" value="glutathione-dependent formaldehyde- activating enzyme (gfa)"/>
    <property type="match status" value="1"/>
</dbReference>
<comment type="similarity">
    <text evidence="1">Belongs to the Gfa family.</text>
</comment>
<reference evidence="6 7" key="1">
    <citation type="submission" date="2019-03" db="EMBL/GenBank/DDBJ databases">
        <title>Genomic Encyclopedia of Type Strains, Phase IV (KMG-IV): sequencing the most valuable type-strain genomes for metagenomic binning, comparative biology and taxonomic classification.</title>
        <authorList>
            <person name="Goeker M."/>
        </authorList>
    </citation>
    <scope>NUCLEOTIDE SEQUENCE [LARGE SCALE GENOMIC DNA]</scope>
    <source>
        <strain evidence="6 7">DSM 103792</strain>
    </source>
</reference>
<evidence type="ECO:0000256" key="2">
    <source>
        <dbReference type="ARBA" id="ARBA00022723"/>
    </source>
</evidence>
<evidence type="ECO:0000313" key="7">
    <source>
        <dbReference type="Proteomes" id="UP000295375"/>
    </source>
</evidence>
<evidence type="ECO:0000256" key="4">
    <source>
        <dbReference type="ARBA" id="ARBA00023239"/>
    </source>
</evidence>
<keyword evidence="7" id="KW-1185">Reference proteome</keyword>
<dbReference type="PROSITE" id="PS51891">
    <property type="entry name" value="CENP_V_GFA"/>
    <property type="match status" value="1"/>
</dbReference>
<dbReference type="InterPro" id="IPR011057">
    <property type="entry name" value="Mss4-like_sf"/>
</dbReference>
<dbReference type="GO" id="GO:0046872">
    <property type="term" value="F:metal ion binding"/>
    <property type="evidence" value="ECO:0007669"/>
    <property type="project" value="UniProtKB-KW"/>
</dbReference>
<name>A0A4R6UEF3_9GAMM</name>
<feature type="domain" description="CENP-V/GFA" evidence="5">
    <location>
        <begin position="1"/>
        <end position="105"/>
    </location>
</feature>
<keyword evidence="3" id="KW-0862">Zinc</keyword>
<sequence>MKGGCHCGAVRYEVIGEPFDADFCHCRDCQRTTGAPVGVWADFKAEQFHLLAGEIKEYASSEKVRRGFCANCGCSLSYRHTDYPQYFTISITSLDDPNVIAPNYHIYTDNQVKWMPINDELKKYGRSRNKSG</sequence>
<dbReference type="OrthoDB" id="7765631at2"/>
<dbReference type="EMBL" id="SNYM01000031">
    <property type="protein sequence ID" value="TDQ43215.1"/>
    <property type="molecule type" value="Genomic_DNA"/>
</dbReference>
<gene>
    <name evidence="6" type="ORF">EV696_13113</name>
</gene>
<dbReference type="PANTHER" id="PTHR33337">
    <property type="entry name" value="GFA DOMAIN-CONTAINING PROTEIN"/>
    <property type="match status" value="1"/>
</dbReference>
<dbReference type="PANTHER" id="PTHR33337:SF40">
    <property type="entry name" value="CENP-V_GFA DOMAIN-CONTAINING PROTEIN-RELATED"/>
    <property type="match status" value="1"/>
</dbReference>
<evidence type="ECO:0000313" key="6">
    <source>
        <dbReference type="EMBL" id="TDQ43215.1"/>
    </source>
</evidence>